<protein>
    <submittedName>
        <fullName evidence="1">Uncharacterized protein</fullName>
    </submittedName>
</protein>
<reference evidence="1" key="1">
    <citation type="submission" date="2020-10" db="EMBL/GenBank/DDBJ databases">
        <title>Chromosome-scale genome assembly of the Allis shad, Alosa alosa.</title>
        <authorList>
            <person name="Margot Z."/>
            <person name="Christophe K."/>
            <person name="Cabau C."/>
            <person name="Louis A."/>
            <person name="Berthelot C."/>
            <person name="Parey E."/>
            <person name="Roest Crollius H."/>
            <person name="Montfort J."/>
            <person name="Robinson-Rechavi M."/>
            <person name="Bucao C."/>
            <person name="Bouchez O."/>
            <person name="Gislard M."/>
            <person name="Lluch J."/>
            <person name="Milhes M."/>
            <person name="Lampietro C."/>
            <person name="Lopez Roques C."/>
            <person name="Donnadieu C."/>
            <person name="Braasch I."/>
            <person name="Desvignes T."/>
            <person name="Postlethwait J."/>
            <person name="Bobe J."/>
            <person name="Guiguen Y."/>
        </authorList>
    </citation>
    <scope>NUCLEOTIDE SEQUENCE</scope>
    <source>
        <strain evidence="1">M-15738</strain>
        <tissue evidence="1">Blood</tissue>
    </source>
</reference>
<dbReference type="AlphaFoldDB" id="A0AAV6GLU2"/>
<accession>A0AAV6GLU2</accession>
<dbReference type="EMBL" id="JADWDJ010000010">
    <property type="protein sequence ID" value="KAG5274801.1"/>
    <property type="molecule type" value="Genomic_DNA"/>
</dbReference>
<evidence type="ECO:0000313" key="1">
    <source>
        <dbReference type="EMBL" id="KAG5274801.1"/>
    </source>
</evidence>
<proteinExistence type="predicted"/>
<organism evidence="1 2">
    <name type="scientific">Alosa alosa</name>
    <name type="common">allis shad</name>
    <dbReference type="NCBI Taxonomy" id="278164"/>
    <lineage>
        <taxon>Eukaryota</taxon>
        <taxon>Metazoa</taxon>
        <taxon>Chordata</taxon>
        <taxon>Craniata</taxon>
        <taxon>Vertebrata</taxon>
        <taxon>Euteleostomi</taxon>
        <taxon>Actinopterygii</taxon>
        <taxon>Neopterygii</taxon>
        <taxon>Teleostei</taxon>
        <taxon>Clupei</taxon>
        <taxon>Clupeiformes</taxon>
        <taxon>Clupeoidei</taxon>
        <taxon>Clupeidae</taxon>
        <taxon>Alosa</taxon>
    </lineage>
</organism>
<dbReference type="Proteomes" id="UP000823561">
    <property type="component" value="Chromosome 10"/>
</dbReference>
<comment type="caution">
    <text evidence="1">The sequence shown here is derived from an EMBL/GenBank/DDBJ whole genome shotgun (WGS) entry which is preliminary data.</text>
</comment>
<name>A0AAV6GLU2_9TELE</name>
<evidence type="ECO:0000313" key="2">
    <source>
        <dbReference type="Proteomes" id="UP000823561"/>
    </source>
</evidence>
<gene>
    <name evidence="1" type="ORF">AALO_G00140260</name>
</gene>
<keyword evidence="2" id="KW-1185">Reference proteome</keyword>
<sequence length="96" mass="11887">MKCFLIYYYKRTLYQIEAYLKMEVRGELRGERGCFMEAMRAIFNTIRDRLRPRRERQKTKNYRICRNSAMAKIELEKQRNLKKLIWAEHHQEKPLS</sequence>